<dbReference type="InterPro" id="IPR014051">
    <property type="entry name" value="Phosphoesterase_HXTX"/>
</dbReference>
<name>A0ABM7PM17_9BACT</name>
<evidence type="ECO:0000256" key="1">
    <source>
        <dbReference type="ARBA" id="ARBA00022801"/>
    </source>
</evidence>
<dbReference type="NCBIfam" id="TIGR02258">
    <property type="entry name" value="2_5_ligase"/>
    <property type="match status" value="1"/>
</dbReference>
<reference evidence="4 5" key="1">
    <citation type="submission" date="2021-02" db="EMBL/GenBank/DDBJ databases">
        <title>Complete genome of Desulfoluna sp. strain ASN36.</title>
        <authorList>
            <person name="Takahashi A."/>
            <person name="Kojima H."/>
            <person name="Fukui M."/>
        </authorList>
    </citation>
    <scope>NUCLEOTIDE SEQUENCE [LARGE SCALE GENOMIC DNA]</scope>
    <source>
        <strain evidence="4 5">ASN36</strain>
    </source>
</reference>
<gene>
    <name evidence="4" type="ORF">DSLASN_39360</name>
</gene>
<evidence type="ECO:0000256" key="2">
    <source>
        <dbReference type="HAMAP-Rule" id="MF_01940"/>
    </source>
</evidence>
<dbReference type="HAMAP" id="MF_01940">
    <property type="entry name" value="RNA_CPDase"/>
    <property type="match status" value="1"/>
</dbReference>
<dbReference type="PANTHER" id="PTHR35561">
    <property type="entry name" value="RNA 2',3'-CYCLIC PHOSPHODIESTERASE"/>
    <property type="match status" value="1"/>
</dbReference>
<dbReference type="PANTHER" id="PTHR35561:SF1">
    <property type="entry name" value="RNA 2',3'-CYCLIC PHOSPHODIESTERASE"/>
    <property type="match status" value="1"/>
</dbReference>
<dbReference type="EMBL" id="AP024488">
    <property type="protein sequence ID" value="BCS98304.1"/>
    <property type="molecule type" value="Genomic_DNA"/>
</dbReference>
<dbReference type="EC" id="3.1.4.58" evidence="2"/>
<evidence type="ECO:0000313" key="5">
    <source>
        <dbReference type="Proteomes" id="UP001320148"/>
    </source>
</evidence>
<protein>
    <recommendedName>
        <fullName evidence="2">RNA 2',3'-cyclic phosphodiesterase</fullName>
        <shortName evidence="2">RNA 2',3'-CPDase</shortName>
        <ecNumber evidence="2">3.1.4.58</ecNumber>
    </recommendedName>
</protein>
<feature type="short sequence motif" description="HXTX 2" evidence="2">
    <location>
        <begin position="135"/>
        <end position="138"/>
    </location>
</feature>
<dbReference type="Pfam" id="PF02834">
    <property type="entry name" value="LigT_PEase"/>
    <property type="match status" value="2"/>
</dbReference>
<comment type="function">
    <text evidence="2">Hydrolyzes RNA 2',3'-cyclic phosphodiester to an RNA 2'-phosphomonoester.</text>
</comment>
<comment type="catalytic activity">
    <reaction evidence="2">
        <text>a 3'-end 2',3'-cyclophospho-ribonucleotide-RNA + H2O = a 3'-end 2'-phospho-ribonucleotide-RNA + H(+)</text>
        <dbReference type="Rhea" id="RHEA:11828"/>
        <dbReference type="Rhea" id="RHEA-COMP:10464"/>
        <dbReference type="Rhea" id="RHEA-COMP:17353"/>
        <dbReference type="ChEBI" id="CHEBI:15377"/>
        <dbReference type="ChEBI" id="CHEBI:15378"/>
        <dbReference type="ChEBI" id="CHEBI:83064"/>
        <dbReference type="ChEBI" id="CHEBI:173113"/>
        <dbReference type="EC" id="3.1.4.58"/>
    </reaction>
</comment>
<dbReference type="Gene3D" id="3.90.1140.10">
    <property type="entry name" value="Cyclic phosphodiesterase"/>
    <property type="match status" value="1"/>
</dbReference>
<dbReference type="InterPro" id="IPR009097">
    <property type="entry name" value="Cyclic_Pdiesterase"/>
</dbReference>
<dbReference type="SUPFAM" id="SSF55144">
    <property type="entry name" value="LigT-like"/>
    <property type="match status" value="1"/>
</dbReference>
<feature type="active site" description="Proton donor" evidence="2">
    <location>
        <position position="48"/>
    </location>
</feature>
<keyword evidence="5" id="KW-1185">Reference proteome</keyword>
<accession>A0ABM7PM17</accession>
<sequence>MGRKTTRRLFLGMPLSDEVRDSLMRDMARLAKLVPERSVGWVPEANLHLTLKFLGEVDEERVGRLSIGLSEKCSAWGVMASALHEGVVLFPGARRPRVVAAGVEGGDRLLHLAARLELWAEKEGFPREKRAFRPHITIGRVRKGGGPFPELSGGRITPLAFALDRVTLYESRLTPKGAQYIACGSVGLAP</sequence>
<feature type="active site" description="Proton acceptor" evidence="2">
    <location>
        <position position="135"/>
    </location>
</feature>
<comment type="similarity">
    <text evidence="2">Belongs to the 2H phosphoesterase superfamily. ThpR family.</text>
</comment>
<evidence type="ECO:0000259" key="3">
    <source>
        <dbReference type="Pfam" id="PF02834"/>
    </source>
</evidence>
<evidence type="ECO:0000313" key="4">
    <source>
        <dbReference type="EMBL" id="BCS98304.1"/>
    </source>
</evidence>
<dbReference type="InterPro" id="IPR004175">
    <property type="entry name" value="RNA_CPDase"/>
</dbReference>
<dbReference type="RefSeq" id="WP_236889708.1">
    <property type="nucleotide sequence ID" value="NZ_AP024488.1"/>
</dbReference>
<feature type="domain" description="Phosphoesterase HXTX" evidence="3">
    <location>
        <begin position="15"/>
        <end position="99"/>
    </location>
</feature>
<organism evidence="4 5">
    <name type="scientific">Desulfoluna limicola</name>
    <dbReference type="NCBI Taxonomy" id="2810562"/>
    <lineage>
        <taxon>Bacteria</taxon>
        <taxon>Pseudomonadati</taxon>
        <taxon>Thermodesulfobacteriota</taxon>
        <taxon>Desulfobacteria</taxon>
        <taxon>Desulfobacterales</taxon>
        <taxon>Desulfolunaceae</taxon>
        <taxon>Desulfoluna</taxon>
    </lineage>
</organism>
<keyword evidence="1 2" id="KW-0378">Hydrolase</keyword>
<feature type="domain" description="Phosphoesterase HXTX" evidence="3">
    <location>
        <begin position="106"/>
        <end position="178"/>
    </location>
</feature>
<proteinExistence type="inferred from homology"/>
<dbReference type="Proteomes" id="UP001320148">
    <property type="component" value="Chromosome"/>
</dbReference>
<feature type="short sequence motif" description="HXTX 1" evidence="2">
    <location>
        <begin position="48"/>
        <end position="51"/>
    </location>
</feature>